<accession>A0A5Q2N043</accession>
<dbReference type="InterPro" id="IPR025681">
    <property type="entry name" value="COOH-NH2_lig"/>
</dbReference>
<dbReference type="EMBL" id="CP045875">
    <property type="protein sequence ID" value="QGG46876.1"/>
    <property type="molecule type" value="Genomic_DNA"/>
</dbReference>
<dbReference type="KEGG" id="hcv:FTV88_0698"/>
<evidence type="ECO:0008006" key="3">
    <source>
        <dbReference type="Google" id="ProtNLM"/>
    </source>
</evidence>
<sequence length="495" mass="56636">MNIYIRYDQYTSVSDLIRKLSAKGIKVSSGKDKPTHYVDWLIHWMQPKEKIETSSALRSYNSQSSHIHPEQYNEVEAILHQNHFRAFLGGEGTAWPITLWPKEYRIYLWDSKVVATERRIVLSSQLKDIKKGSQQNFQWVSNLTEWEKDRLLPSATRALHCLGLDFGKVHIGMNRSNGPVILGIDAAPTVQKKLAQAYADQIVGSLKKWQQKSKLTIGSDPEFMLSLQPGHRMVPASRFFPRQGVVGCDSRRAFGASDDLPLAEVRPEPAQSANEAVEKIRAALREAIKLCPYANIAWVAGSEPYPGYPTGGHIHFGGIDANNQLLRALDQYVALPLLFLENQDRAKQRRQFYGTLGDFRTKSHGFEYRTPGSWISTPELTRIALTLASLVAKNYRNLSRWDFLDRKVQEAFYNSDVEALLPVFKESLTELYEVDGTEETRILINMVWLMYQDGIGNNEKVDLRRSWNLPIGVQRYRHIPRPRHSFSWLPGRAIR</sequence>
<dbReference type="Proteomes" id="UP000366051">
    <property type="component" value="Chromosome"/>
</dbReference>
<dbReference type="RefSeq" id="WP_153724370.1">
    <property type="nucleotide sequence ID" value="NZ_CP045875.1"/>
</dbReference>
<gene>
    <name evidence="1" type="ORF">FTV88_0698</name>
</gene>
<dbReference type="Pfam" id="PF14395">
    <property type="entry name" value="COOH-NH2_lig"/>
    <property type="match status" value="1"/>
</dbReference>
<name>A0A5Q2N043_9FIRM</name>
<proteinExistence type="predicted"/>
<dbReference type="AlphaFoldDB" id="A0A5Q2N043"/>
<dbReference type="OrthoDB" id="2078085at2"/>
<reference evidence="2" key="1">
    <citation type="submission" date="2019-11" db="EMBL/GenBank/DDBJ databases">
        <title>Genome sequence of Heliorestis convoluta strain HH, an alkaliphilic and minimalistic phototrophic bacterium from a soda lake in Egypt.</title>
        <authorList>
            <person name="Dewey E.D."/>
            <person name="Stokes L.M."/>
            <person name="Burchell B.M."/>
            <person name="Shaffer K.N."/>
            <person name="Huntington A.M."/>
            <person name="Baker J.M."/>
            <person name="Nadendla S."/>
            <person name="Giglio M.G."/>
            <person name="Touchman J.W."/>
            <person name="Blankenship R.E."/>
            <person name="Madigan M.T."/>
            <person name="Sattley W.M."/>
        </authorList>
    </citation>
    <scope>NUCLEOTIDE SEQUENCE [LARGE SCALE GENOMIC DNA]</scope>
    <source>
        <strain evidence="2">HH</strain>
    </source>
</reference>
<evidence type="ECO:0000313" key="2">
    <source>
        <dbReference type="Proteomes" id="UP000366051"/>
    </source>
</evidence>
<evidence type="ECO:0000313" key="1">
    <source>
        <dbReference type="EMBL" id="QGG46876.1"/>
    </source>
</evidence>
<protein>
    <recommendedName>
        <fullName evidence="3">PhiEco32-like amidoligase-type 2 protein</fullName>
    </recommendedName>
</protein>
<organism evidence="1 2">
    <name type="scientific">Heliorestis convoluta</name>
    <dbReference type="NCBI Taxonomy" id="356322"/>
    <lineage>
        <taxon>Bacteria</taxon>
        <taxon>Bacillati</taxon>
        <taxon>Bacillota</taxon>
        <taxon>Clostridia</taxon>
        <taxon>Eubacteriales</taxon>
        <taxon>Heliobacteriaceae</taxon>
        <taxon>Heliorestis</taxon>
    </lineage>
</organism>
<keyword evidence="2" id="KW-1185">Reference proteome</keyword>